<keyword evidence="1" id="KW-0805">Transcription regulation</keyword>
<dbReference type="EMBL" id="JAFLWD010000034">
    <property type="protein sequence ID" value="MBO0441291.1"/>
    <property type="molecule type" value="Genomic_DNA"/>
</dbReference>
<accession>A0ABS3H2S9</accession>
<dbReference type="InterPro" id="IPR000485">
    <property type="entry name" value="AsnC-type_HTH_dom"/>
</dbReference>
<dbReference type="CDD" id="cd00090">
    <property type="entry name" value="HTH_ARSR"/>
    <property type="match status" value="1"/>
</dbReference>
<keyword evidence="2" id="KW-0238">DNA-binding</keyword>
<evidence type="ECO:0000256" key="3">
    <source>
        <dbReference type="ARBA" id="ARBA00023163"/>
    </source>
</evidence>
<dbReference type="PROSITE" id="PS50956">
    <property type="entry name" value="HTH_ASNC_2"/>
    <property type="match status" value="1"/>
</dbReference>
<dbReference type="InterPro" id="IPR011008">
    <property type="entry name" value="Dimeric_a/b-barrel"/>
</dbReference>
<sequence length="144" mass="16271">MDKTDHKLLQLLHENSRISIVELSKKVNLSRPSVKERINKLVDQGIITNFTIQVSLDKIKQTITFFSELSQVTLSVDAALKLLKENPYVNEVHIVSGDVNYLVKATVTSTTEMKELLAKWMQFATVKSSIILETAVENQLNLDT</sequence>
<name>A0ABS3H2S9_9ENTE</name>
<keyword evidence="3" id="KW-0804">Transcription</keyword>
<keyword evidence="6" id="KW-1185">Reference proteome</keyword>
<evidence type="ECO:0000256" key="2">
    <source>
        <dbReference type="ARBA" id="ARBA00023125"/>
    </source>
</evidence>
<dbReference type="RefSeq" id="WP_207113306.1">
    <property type="nucleotide sequence ID" value="NZ_JAFLWD010000034.1"/>
</dbReference>
<dbReference type="InterPro" id="IPR019885">
    <property type="entry name" value="Tscrpt_reg_HTH_AsnC-type_CS"/>
</dbReference>
<evidence type="ECO:0000259" key="4">
    <source>
        <dbReference type="PROSITE" id="PS50956"/>
    </source>
</evidence>
<evidence type="ECO:0000313" key="6">
    <source>
        <dbReference type="Proteomes" id="UP000664632"/>
    </source>
</evidence>
<dbReference type="InterPro" id="IPR036390">
    <property type="entry name" value="WH_DNA-bd_sf"/>
</dbReference>
<evidence type="ECO:0000313" key="5">
    <source>
        <dbReference type="EMBL" id="MBO0441291.1"/>
    </source>
</evidence>
<dbReference type="InterPro" id="IPR011991">
    <property type="entry name" value="ArsR-like_HTH"/>
</dbReference>
<dbReference type="Gene3D" id="1.10.10.10">
    <property type="entry name" value="Winged helix-like DNA-binding domain superfamily/Winged helix DNA-binding domain"/>
    <property type="match status" value="1"/>
</dbReference>
<protein>
    <submittedName>
        <fullName evidence="5">Lrp/AsnC family transcriptional regulator</fullName>
    </submittedName>
</protein>
<dbReference type="PRINTS" id="PR00033">
    <property type="entry name" value="HTHASNC"/>
</dbReference>
<proteinExistence type="predicted"/>
<dbReference type="InterPro" id="IPR019888">
    <property type="entry name" value="Tscrpt_reg_AsnC-like"/>
</dbReference>
<dbReference type="InterPro" id="IPR036388">
    <property type="entry name" value="WH-like_DNA-bd_sf"/>
</dbReference>
<dbReference type="SUPFAM" id="SSF46785">
    <property type="entry name" value="Winged helix' DNA-binding domain"/>
    <property type="match status" value="1"/>
</dbReference>
<dbReference type="Pfam" id="PF13412">
    <property type="entry name" value="HTH_24"/>
    <property type="match status" value="1"/>
</dbReference>
<dbReference type="Proteomes" id="UP000664632">
    <property type="component" value="Unassembled WGS sequence"/>
</dbReference>
<comment type="caution">
    <text evidence="5">The sequence shown here is derived from an EMBL/GenBank/DDBJ whole genome shotgun (WGS) entry which is preliminary data.</text>
</comment>
<feature type="domain" description="HTH asnC-type" evidence="4">
    <location>
        <begin position="1"/>
        <end position="81"/>
    </location>
</feature>
<dbReference type="Pfam" id="PF01037">
    <property type="entry name" value="AsnC_trans_reg"/>
    <property type="match status" value="1"/>
</dbReference>
<gene>
    <name evidence="5" type="ORF">JZO69_13050</name>
</gene>
<dbReference type="SUPFAM" id="SSF54909">
    <property type="entry name" value="Dimeric alpha+beta barrel"/>
    <property type="match status" value="1"/>
</dbReference>
<dbReference type="PANTHER" id="PTHR30154">
    <property type="entry name" value="LEUCINE-RESPONSIVE REGULATORY PROTEIN"/>
    <property type="match status" value="1"/>
</dbReference>
<dbReference type="Gene3D" id="3.30.70.920">
    <property type="match status" value="1"/>
</dbReference>
<organism evidence="5 6">
    <name type="scientific">Candidatus Enterococcus ikei</name>
    <dbReference type="NCBI Taxonomy" id="2815326"/>
    <lineage>
        <taxon>Bacteria</taxon>
        <taxon>Bacillati</taxon>
        <taxon>Bacillota</taxon>
        <taxon>Bacilli</taxon>
        <taxon>Lactobacillales</taxon>
        <taxon>Enterococcaceae</taxon>
        <taxon>Enterococcus</taxon>
    </lineage>
</organism>
<dbReference type="PROSITE" id="PS00519">
    <property type="entry name" value="HTH_ASNC_1"/>
    <property type="match status" value="1"/>
</dbReference>
<dbReference type="PANTHER" id="PTHR30154:SF53">
    <property type="entry name" value="HTH-TYPE TRANSCRIPTIONAL REGULATOR LRPC"/>
    <property type="match status" value="1"/>
</dbReference>
<evidence type="ECO:0000256" key="1">
    <source>
        <dbReference type="ARBA" id="ARBA00023015"/>
    </source>
</evidence>
<dbReference type="InterPro" id="IPR019887">
    <property type="entry name" value="Tscrpt_reg_AsnC/Lrp_C"/>
</dbReference>
<dbReference type="SMART" id="SM00344">
    <property type="entry name" value="HTH_ASNC"/>
    <property type="match status" value="1"/>
</dbReference>
<reference evidence="5 6" key="1">
    <citation type="submission" date="2021-03" db="EMBL/GenBank/DDBJ databases">
        <title>Enterococcal diversity collection.</title>
        <authorList>
            <person name="Gilmore M.S."/>
            <person name="Schwartzman J."/>
            <person name="Van Tyne D."/>
            <person name="Martin M."/>
            <person name="Earl A.M."/>
            <person name="Manson A.L."/>
            <person name="Straub T."/>
            <person name="Salamzade R."/>
            <person name="Saavedra J."/>
            <person name="Lebreton F."/>
            <person name="Prichula J."/>
            <person name="Schaufler K."/>
            <person name="Gaca A."/>
            <person name="Sgardioli B."/>
            <person name="Wagenaar J."/>
            <person name="Strong T."/>
        </authorList>
    </citation>
    <scope>NUCLEOTIDE SEQUENCE [LARGE SCALE GENOMIC DNA]</scope>
    <source>
        <strain evidence="5 6">DIV0869a</strain>
    </source>
</reference>